<protein>
    <submittedName>
        <fullName evidence="1">Uncharacterized protein</fullName>
    </submittedName>
</protein>
<evidence type="ECO:0000313" key="1">
    <source>
        <dbReference type="EMBL" id="KAH0931360.1"/>
    </source>
</evidence>
<evidence type="ECO:0000313" key="2">
    <source>
        <dbReference type="Proteomes" id="UP000824890"/>
    </source>
</evidence>
<organism evidence="1 2">
    <name type="scientific">Brassica napus</name>
    <name type="common">Rape</name>
    <dbReference type="NCBI Taxonomy" id="3708"/>
    <lineage>
        <taxon>Eukaryota</taxon>
        <taxon>Viridiplantae</taxon>
        <taxon>Streptophyta</taxon>
        <taxon>Embryophyta</taxon>
        <taxon>Tracheophyta</taxon>
        <taxon>Spermatophyta</taxon>
        <taxon>Magnoliopsida</taxon>
        <taxon>eudicotyledons</taxon>
        <taxon>Gunneridae</taxon>
        <taxon>Pentapetalae</taxon>
        <taxon>rosids</taxon>
        <taxon>malvids</taxon>
        <taxon>Brassicales</taxon>
        <taxon>Brassicaceae</taxon>
        <taxon>Brassiceae</taxon>
        <taxon>Brassica</taxon>
    </lineage>
</organism>
<feature type="non-terminal residue" evidence="1">
    <location>
        <position position="130"/>
    </location>
</feature>
<dbReference type="EMBL" id="JAGKQM010000003">
    <property type="protein sequence ID" value="KAH0931360.1"/>
    <property type="molecule type" value="Genomic_DNA"/>
</dbReference>
<accession>A0ABQ8DSA4</accession>
<sequence>MSRLKAFSLKGCRKLVSVPPILEYIDFIDASDCKSLEILQWSFPNQFVWLKFANCFKLNQEARDLIIQSNSRSAVLPGGQVPEYFTHRATGGGHLYTFSFQSEVTSREILFEFKLESDDFWKIGEWGLVQ</sequence>
<comment type="caution">
    <text evidence="1">The sequence shown here is derived from an EMBL/GenBank/DDBJ whole genome shotgun (WGS) entry which is preliminary data.</text>
</comment>
<proteinExistence type="predicted"/>
<keyword evidence="2" id="KW-1185">Reference proteome</keyword>
<gene>
    <name evidence="1" type="ORF">HID58_008477</name>
</gene>
<name>A0ABQ8DSA4_BRANA</name>
<reference evidence="1 2" key="1">
    <citation type="submission" date="2021-05" db="EMBL/GenBank/DDBJ databases">
        <title>Genome Assembly of Synthetic Allotetraploid Brassica napus Reveals Homoeologous Exchanges between Subgenomes.</title>
        <authorList>
            <person name="Davis J.T."/>
        </authorList>
    </citation>
    <scope>NUCLEOTIDE SEQUENCE [LARGE SCALE GENOMIC DNA]</scope>
    <source>
        <strain evidence="2">cv. Da-Ae</strain>
        <tissue evidence="1">Seedling</tissue>
    </source>
</reference>
<dbReference type="Proteomes" id="UP000824890">
    <property type="component" value="Unassembled WGS sequence"/>
</dbReference>